<feature type="region of interest" description="Disordered" evidence="5">
    <location>
        <begin position="1"/>
        <end position="25"/>
    </location>
</feature>
<evidence type="ECO:0000256" key="4">
    <source>
        <dbReference type="PROSITE-ProRule" id="PRU00723"/>
    </source>
</evidence>
<dbReference type="PROSITE" id="PS50304">
    <property type="entry name" value="TUDOR"/>
    <property type="match status" value="1"/>
</dbReference>
<name>A0A1S3K2U7_LINAN</name>
<evidence type="ECO:0000313" key="9">
    <source>
        <dbReference type="RefSeq" id="XP_013416965.1"/>
    </source>
</evidence>
<dbReference type="FunFam" id="2.30.30.140:FF:000018">
    <property type="entry name" value="Serine/threonine-protein kinase 31"/>
    <property type="match status" value="1"/>
</dbReference>
<gene>
    <name evidence="9" type="primary">LOC106178364</name>
</gene>
<keyword evidence="1 4" id="KW-0479">Metal-binding</keyword>
<dbReference type="GO" id="GO:0008270">
    <property type="term" value="F:zinc ion binding"/>
    <property type="evidence" value="ECO:0007669"/>
    <property type="project" value="UniProtKB-KW"/>
</dbReference>
<evidence type="ECO:0000259" key="7">
    <source>
        <dbReference type="PROSITE" id="PS50304"/>
    </source>
</evidence>
<dbReference type="Gene3D" id="2.40.50.90">
    <property type="match status" value="1"/>
</dbReference>
<dbReference type="Proteomes" id="UP000085678">
    <property type="component" value="Unplaced"/>
</dbReference>
<evidence type="ECO:0000256" key="3">
    <source>
        <dbReference type="ARBA" id="ARBA00022833"/>
    </source>
</evidence>
<dbReference type="GO" id="GO:0030719">
    <property type="term" value="P:P granule organization"/>
    <property type="evidence" value="ECO:0007669"/>
    <property type="project" value="TreeGrafter"/>
</dbReference>
<evidence type="ECO:0000313" key="8">
    <source>
        <dbReference type="Proteomes" id="UP000085678"/>
    </source>
</evidence>
<dbReference type="OrthoDB" id="10069557at2759"/>
<dbReference type="PROSITE" id="PS50103">
    <property type="entry name" value="ZF_C3H1"/>
    <property type="match status" value="1"/>
</dbReference>
<dbReference type="SUPFAM" id="SSF90229">
    <property type="entry name" value="CCCH zinc finger"/>
    <property type="match status" value="1"/>
</dbReference>
<reference evidence="9" key="1">
    <citation type="submission" date="2025-08" db="UniProtKB">
        <authorList>
            <consortium name="RefSeq"/>
        </authorList>
    </citation>
    <scope>IDENTIFICATION</scope>
    <source>
        <tissue evidence="9">Gonads</tissue>
    </source>
</reference>
<dbReference type="PANTHER" id="PTHR22948">
    <property type="entry name" value="TUDOR DOMAIN CONTAINING PROTEIN"/>
    <property type="match status" value="1"/>
</dbReference>
<dbReference type="Pfam" id="PF00567">
    <property type="entry name" value="TUDOR"/>
    <property type="match status" value="1"/>
</dbReference>
<dbReference type="AlphaFoldDB" id="A0A1S3K2U7"/>
<dbReference type="GeneID" id="106178364"/>
<evidence type="ECO:0000256" key="2">
    <source>
        <dbReference type="ARBA" id="ARBA00022771"/>
    </source>
</evidence>
<protein>
    <submittedName>
        <fullName evidence="9">Tudor domain-containing protein 1</fullName>
    </submittedName>
</protein>
<evidence type="ECO:0000256" key="1">
    <source>
        <dbReference type="ARBA" id="ARBA00022723"/>
    </source>
</evidence>
<dbReference type="InParanoid" id="A0A1S3K2U7"/>
<feature type="domain" description="Tudor" evidence="7">
    <location>
        <begin position="151"/>
        <end position="215"/>
    </location>
</feature>
<accession>A0A1S3K2U7</accession>
<sequence length="319" mass="35772">MVEDHLSNRNTYAIDPDDPGVATTGHASYEEKMPCKFFMTPEGCWRGQECPFPHVAPGSVVTEEHREVFSVEDVENTVCPAENSWVAVEITSLYNPSHFYVTFPFGTRPLQHFISNELSDDGYEGSIGSEALELLMEEINEDYSSSVYRDTDLVGHACGEIVVAQFSDDDLWYRAKVIDTDMENEKVEVFYMDFGNTEWVSESRLRTIKKHYLELPFQAVECFLAGVEATSEDGTWTREGKEHFSQTTDGKVLFAKVVKRFSNCAIQVQLYDSSGETDVNIADALVESGYAKRTTDTVSPSSPKGNQGLKEKIVSWVPG</sequence>
<dbReference type="SUPFAM" id="SSF63748">
    <property type="entry name" value="Tudor/PWWP/MBT"/>
    <property type="match status" value="1"/>
</dbReference>
<evidence type="ECO:0000256" key="5">
    <source>
        <dbReference type="SAM" id="MobiDB-lite"/>
    </source>
</evidence>
<dbReference type="GO" id="GO:0007283">
    <property type="term" value="P:spermatogenesis"/>
    <property type="evidence" value="ECO:0007669"/>
    <property type="project" value="TreeGrafter"/>
</dbReference>
<organism evidence="8 9">
    <name type="scientific">Lingula anatina</name>
    <name type="common">Brachiopod</name>
    <name type="synonym">Lingula unguis</name>
    <dbReference type="NCBI Taxonomy" id="7574"/>
    <lineage>
        <taxon>Eukaryota</taxon>
        <taxon>Metazoa</taxon>
        <taxon>Spiralia</taxon>
        <taxon>Lophotrochozoa</taxon>
        <taxon>Brachiopoda</taxon>
        <taxon>Linguliformea</taxon>
        <taxon>Lingulata</taxon>
        <taxon>Lingulida</taxon>
        <taxon>Linguloidea</taxon>
        <taxon>Lingulidae</taxon>
        <taxon>Lingula</taxon>
    </lineage>
</organism>
<dbReference type="SMART" id="SM00333">
    <property type="entry name" value="TUDOR"/>
    <property type="match status" value="1"/>
</dbReference>
<dbReference type="RefSeq" id="XP_013416965.1">
    <property type="nucleotide sequence ID" value="XM_013561511.1"/>
</dbReference>
<keyword evidence="8" id="KW-1185">Reference proteome</keyword>
<feature type="zinc finger region" description="C3H1-type" evidence="4">
    <location>
        <begin position="29"/>
        <end position="57"/>
    </location>
</feature>
<dbReference type="PANTHER" id="PTHR22948:SF29">
    <property type="entry name" value="FI02030P-RELATED"/>
    <property type="match status" value="1"/>
</dbReference>
<dbReference type="GO" id="GO:0034587">
    <property type="term" value="P:piRNA processing"/>
    <property type="evidence" value="ECO:0007669"/>
    <property type="project" value="TreeGrafter"/>
</dbReference>
<dbReference type="InterPro" id="IPR000571">
    <property type="entry name" value="Znf_CCCH"/>
</dbReference>
<dbReference type="InterPro" id="IPR002999">
    <property type="entry name" value="Tudor"/>
</dbReference>
<keyword evidence="3 4" id="KW-0862">Zinc</keyword>
<dbReference type="InterPro" id="IPR035437">
    <property type="entry name" value="SNase_OB-fold_sf"/>
</dbReference>
<proteinExistence type="predicted"/>
<evidence type="ECO:0000259" key="6">
    <source>
        <dbReference type="PROSITE" id="PS50103"/>
    </source>
</evidence>
<dbReference type="InterPro" id="IPR050621">
    <property type="entry name" value="Tudor_domain_containing"/>
</dbReference>
<keyword evidence="2 4" id="KW-0863">Zinc-finger</keyword>
<dbReference type="KEGG" id="lak:106178364"/>
<dbReference type="SUPFAM" id="SSF50199">
    <property type="entry name" value="Staphylococcal nuclease"/>
    <property type="match status" value="1"/>
</dbReference>
<dbReference type="Gene3D" id="2.30.30.140">
    <property type="match status" value="1"/>
</dbReference>
<dbReference type="GO" id="GO:0043186">
    <property type="term" value="C:P granule"/>
    <property type="evidence" value="ECO:0007669"/>
    <property type="project" value="TreeGrafter"/>
</dbReference>
<feature type="domain" description="C3H1-type" evidence="6">
    <location>
        <begin position="29"/>
        <end position="57"/>
    </location>
</feature>
<dbReference type="InterPro" id="IPR036855">
    <property type="entry name" value="Znf_CCCH_sf"/>
</dbReference>